<dbReference type="InterPro" id="IPR015250">
    <property type="entry name" value="MPT63-like"/>
</dbReference>
<gene>
    <name evidence="4" type="ORF">BST17_00190</name>
</gene>
<dbReference type="SUPFAM" id="SSF81982">
    <property type="entry name" value="Antigen MPT63/MPB63 (immunoprotective extracellular protein)"/>
    <property type="match status" value="1"/>
</dbReference>
<comment type="caution">
    <text evidence="4">The sequence shown here is derived from an EMBL/GenBank/DDBJ whole genome shotgun (WGS) entry which is preliminary data.</text>
</comment>
<feature type="domain" description="MPT63-like" evidence="3">
    <location>
        <begin position="33"/>
        <end position="156"/>
    </location>
</feature>
<accession>A0A1W9Z3P8</accession>
<evidence type="ECO:0000313" key="4">
    <source>
        <dbReference type="EMBL" id="ORA06935.1"/>
    </source>
</evidence>
<sequence>MKIARKMMTVAVAAGLLGATAPIATAAEMKCPHHLGSAQQMSDAGGAVVQEWAITDLQPSVDNAPGYPLAGRLWEASATVRAVSGTVTPVIPNFRATGKGQQSYPVLWQLASPAGISAATLQQGQSSSGKLYFDITGTDPSAVLYGNPADTALMMWCDMEAMAPMMSMQMPMADCPCCDGDCMCCTDPS</sequence>
<dbReference type="Proteomes" id="UP000192366">
    <property type="component" value="Unassembled WGS sequence"/>
</dbReference>
<protein>
    <submittedName>
        <fullName evidence="4">Immunogenic protein MPT63</fullName>
    </submittedName>
</protein>
<feature type="signal peptide" evidence="2">
    <location>
        <begin position="1"/>
        <end position="26"/>
    </location>
</feature>
<dbReference type="EMBL" id="MVHJ01000001">
    <property type="protein sequence ID" value="ORA06935.1"/>
    <property type="molecule type" value="Genomic_DNA"/>
</dbReference>
<name>A0A1W9Z3P8_MYCBA</name>
<dbReference type="Gene3D" id="2.60.40.1240">
    <property type="match status" value="1"/>
</dbReference>
<dbReference type="GO" id="GO:0005615">
    <property type="term" value="C:extracellular space"/>
    <property type="evidence" value="ECO:0007669"/>
    <property type="project" value="InterPro"/>
</dbReference>
<evidence type="ECO:0000256" key="1">
    <source>
        <dbReference type="ARBA" id="ARBA00022729"/>
    </source>
</evidence>
<keyword evidence="5" id="KW-1185">Reference proteome</keyword>
<feature type="chain" id="PRO_5012936168" evidence="2">
    <location>
        <begin position="27"/>
        <end position="189"/>
    </location>
</feature>
<evidence type="ECO:0000313" key="5">
    <source>
        <dbReference type="Proteomes" id="UP000192366"/>
    </source>
</evidence>
<dbReference type="STRING" id="564198.BST17_00190"/>
<dbReference type="AlphaFoldDB" id="A0A1W9Z3P8"/>
<dbReference type="InterPro" id="IPR029050">
    <property type="entry name" value="Immunoprotect_excell_Ig-like"/>
</dbReference>
<keyword evidence="1 2" id="KW-0732">Signal</keyword>
<evidence type="ECO:0000259" key="3">
    <source>
        <dbReference type="Pfam" id="PF09167"/>
    </source>
</evidence>
<evidence type="ECO:0000256" key="2">
    <source>
        <dbReference type="SAM" id="SignalP"/>
    </source>
</evidence>
<proteinExistence type="predicted"/>
<dbReference type="Pfam" id="PF09167">
    <property type="entry name" value="DUF1942"/>
    <property type="match status" value="1"/>
</dbReference>
<reference evidence="4 5" key="1">
    <citation type="submission" date="2017-02" db="EMBL/GenBank/DDBJ databases">
        <title>The new phylogeny of genus Mycobacterium.</title>
        <authorList>
            <person name="Tortoli E."/>
            <person name="Trovato A."/>
            <person name="Cirillo D.M."/>
        </authorList>
    </citation>
    <scope>NUCLEOTIDE SEQUENCE [LARGE SCALE GENOMIC DNA]</scope>
    <source>
        <strain evidence="4 5">DSM 45578</strain>
    </source>
</reference>
<organism evidence="4 5">
    <name type="scientific">Mycolicibacterium bacteremicum</name>
    <name type="common">Mycobacterium bacteremicum</name>
    <dbReference type="NCBI Taxonomy" id="564198"/>
    <lineage>
        <taxon>Bacteria</taxon>
        <taxon>Bacillati</taxon>
        <taxon>Actinomycetota</taxon>
        <taxon>Actinomycetes</taxon>
        <taxon>Mycobacteriales</taxon>
        <taxon>Mycobacteriaceae</taxon>
        <taxon>Mycolicibacterium</taxon>
    </lineage>
</organism>